<organism evidence="1 2">
    <name type="scientific">Streptomyces eurythermus</name>
    <dbReference type="NCBI Taxonomy" id="42237"/>
    <lineage>
        <taxon>Bacteria</taxon>
        <taxon>Bacillati</taxon>
        <taxon>Actinomycetota</taxon>
        <taxon>Actinomycetes</taxon>
        <taxon>Kitasatosporales</taxon>
        <taxon>Streptomycetaceae</taxon>
        <taxon>Streptomyces</taxon>
    </lineage>
</organism>
<gene>
    <name evidence="1" type="ORF">ACF1HC_10160</name>
</gene>
<sequence>MVGAGRPDGALLAQVPQQQLRHQPAAQIDVRGVLLGGHRPAERHVRQPALT</sequence>
<evidence type="ECO:0000313" key="1">
    <source>
        <dbReference type="EMBL" id="MFF9881961.1"/>
    </source>
</evidence>
<protein>
    <submittedName>
        <fullName evidence="1">Uncharacterized protein</fullName>
    </submittedName>
</protein>
<evidence type="ECO:0000313" key="2">
    <source>
        <dbReference type="Proteomes" id="UP001603418"/>
    </source>
</evidence>
<reference evidence="1 2" key="1">
    <citation type="submission" date="2024-10" db="EMBL/GenBank/DDBJ databases">
        <title>The Natural Products Discovery Center: Release of the First 8490 Sequenced Strains for Exploring Actinobacteria Biosynthetic Diversity.</title>
        <authorList>
            <person name="Kalkreuter E."/>
            <person name="Kautsar S.A."/>
            <person name="Yang D."/>
            <person name="Bader C.D."/>
            <person name="Teijaro C.N."/>
            <person name="Fluegel L."/>
            <person name="Davis C.M."/>
            <person name="Simpson J.R."/>
            <person name="Lauterbach L."/>
            <person name="Steele A.D."/>
            <person name="Gui C."/>
            <person name="Meng S."/>
            <person name="Li G."/>
            <person name="Viehrig K."/>
            <person name="Ye F."/>
            <person name="Su P."/>
            <person name="Kiefer A.F."/>
            <person name="Nichols A."/>
            <person name="Cepeda A.J."/>
            <person name="Yan W."/>
            <person name="Fan B."/>
            <person name="Jiang Y."/>
            <person name="Adhikari A."/>
            <person name="Zheng C.-J."/>
            <person name="Schuster L."/>
            <person name="Cowan T.M."/>
            <person name="Smanski M.J."/>
            <person name="Chevrette M.G."/>
            <person name="De Carvalho L.P.S."/>
            <person name="Shen B."/>
        </authorList>
    </citation>
    <scope>NUCLEOTIDE SEQUENCE [LARGE SCALE GENOMIC DNA]</scope>
    <source>
        <strain evidence="1 2">NPDC013366</strain>
    </source>
</reference>
<dbReference type="Proteomes" id="UP001603418">
    <property type="component" value="Unassembled WGS sequence"/>
</dbReference>
<proteinExistence type="predicted"/>
<dbReference type="EMBL" id="JBICBM010000004">
    <property type="protein sequence ID" value="MFF9881961.1"/>
    <property type="molecule type" value="Genomic_DNA"/>
</dbReference>
<dbReference type="RefSeq" id="WP_208974368.1">
    <property type="nucleotide sequence ID" value="NZ_JBFACJ010000018.1"/>
</dbReference>
<keyword evidence="2" id="KW-1185">Reference proteome</keyword>
<name>A0ABW6YT06_9ACTN</name>
<accession>A0ABW6YT06</accession>
<comment type="caution">
    <text evidence="1">The sequence shown here is derived from an EMBL/GenBank/DDBJ whole genome shotgun (WGS) entry which is preliminary data.</text>
</comment>